<keyword evidence="2" id="KW-0150">Chloroplast</keyword>
<reference evidence="2" key="1">
    <citation type="submission" date="2017-03" db="EMBL/GenBank/DDBJ databases">
        <title>The new red algal subphylum Proteorhodophytina comprises the largest and most divergent plastid genomes known.</title>
        <authorList>
            <person name="Munoz-Gomez S.A."/>
            <person name="Mejia-Franco F.G."/>
            <person name="Durnin K."/>
            <person name="Morgan C."/>
            <person name="Grisdale C.J."/>
            <person name="Archibald J.M."/>
            <person name="Slamovits C.H."/>
        </authorList>
    </citation>
    <scope>NUCLEOTIDE SEQUENCE</scope>
    <source>
        <strain evidence="2">UTEX LB2854</strain>
    </source>
</reference>
<dbReference type="InterPro" id="IPR043502">
    <property type="entry name" value="DNA/RNA_pol_sf"/>
</dbReference>
<dbReference type="Pfam" id="PF13655">
    <property type="entry name" value="RVT_N"/>
    <property type="match status" value="1"/>
</dbReference>
<keyword evidence="2" id="KW-0695">RNA-directed DNA polymerase</keyword>
<keyword evidence="2" id="KW-0934">Plastid</keyword>
<dbReference type="EMBL" id="KY709207">
    <property type="protein sequence ID" value="ARO90486.1"/>
    <property type="molecule type" value="Genomic_DNA"/>
</dbReference>
<evidence type="ECO:0000259" key="1">
    <source>
        <dbReference type="Pfam" id="PF13655"/>
    </source>
</evidence>
<keyword evidence="2" id="KW-0808">Transferase</keyword>
<dbReference type="AlphaFoldDB" id="A0A1Y9TLK6"/>
<evidence type="ECO:0000313" key="2">
    <source>
        <dbReference type="EMBL" id="ARO90486.1"/>
    </source>
</evidence>
<dbReference type="InterPro" id="IPR025960">
    <property type="entry name" value="RVT_N"/>
</dbReference>
<sequence>MIWRMFLMIKALQNSNVLWKDLPWETFQRTVSNLQRRIYEAKLQNNYQNIIKLQKLLINSKSAKFLAVYHLSKYKLQNTVLVQRNNPFLLSDEQKFEVVNQLNEIENWKHHKIYKHFNINSTHSRYPFIFLSIKDQAAHLLIKYALEPCCEAYFSPYSYGFRPSVNIYEIQRDILYYFTGLSKRNGAQILIVNFEQCLNDVDHNKLLSSVILPTNIKNIIWKALKAGLDLTPPLYLEETRHGKILTPLLTNILLHGVENLSSESIRYLNTIIFFLKNTENPYNILQKVYDLLKEKRLDPNKAKIKITSPQEGFDFLYWHFKKTSQDKVFSIPNKNSLKKIKKQIKVTLRDTRYSMEERLEKIKFYYSQWWKYHKFCNMNLIKSSLWGMRKSTYKYIRKATKINIETAGIYVRNIFSGHKYLANGYIKKYIKNFYDN</sequence>
<dbReference type="SUPFAM" id="SSF56672">
    <property type="entry name" value="DNA/RNA polymerases"/>
    <property type="match status" value="1"/>
</dbReference>
<dbReference type="InterPro" id="IPR051083">
    <property type="entry name" value="GrpII_Intron_Splice-Mob/Def"/>
</dbReference>
<organism evidence="2">
    <name type="scientific">Bangiopsis subsimplex</name>
    <dbReference type="NCBI Taxonomy" id="139980"/>
    <lineage>
        <taxon>Eukaryota</taxon>
        <taxon>Rhodophyta</taxon>
        <taxon>Stylonematophyceae</taxon>
        <taxon>Stylonematales</taxon>
        <taxon>Stylonemataceae</taxon>
        <taxon>Bangiopsis</taxon>
    </lineage>
</organism>
<keyword evidence="2" id="KW-0548">Nucleotidyltransferase</keyword>
<feature type="domain" description="Reverse transcriptase N-terminal" evidence="1">
    <location>
        <begin position="19"/>
        <end position="102"/>
    </location>
</feature>
<proteinExistence type="predicted"/>
<dbReference type="GO" id="GO:0003964">
    <property type="term" value="F:RNA-directed DNA polymerase activity"/>
    <property type="evidence" value="ECO:0007669"/>
    <property type="project" value="UniProtKB-KW"/>
</dbReference>
<geneLocation type="chloroplast" evidence="2"/>
<dbReference type="PANTHER" id="PTHR34047">
    <property type="entry name" value="NUCLEAR INTRON MATURASE 1, MITOCHONDRIAL-RELATED"/>
    <property type="match status" value="1"/>
</dbReference>
<dbReference type="PANTHER" id="PTHR34047:SF8">
    <property type="entry name" value="PROTEIN YKFC"/>
    <property type="match status" value="1"/>
</dbReference>
<name>A0A1Y9TLK6_9RHOD</name>
<accession>A0A1Y9TLK6</accession>
<protein>
    <submittedName>
        <fullName evidence="2">Putative reverse transcriptase/maturase</fullName>
    </submittedName>
</protein>